<dbReference type="InterPro" id="IPR036259">
    <property type="entry name" value="MFS_trans_sf"/>
</dbReference>
<dbReference type="Proteomes" id="UP001152320">
    <property type="component" value="Chromosome 22"/>
</dbReference>
<organism evidence="3 4">
    <name type="scientific">Holothuria leucospilota</name>
    <name type="common">Black long sea cucumber</name>
    <name type="synonym">Mertensiothuria leucospilota</name>
    <dbReference type="NCBI Taxonomy" id="206669"/>
    <lineage>
        <taxon>Eukaryota</taxon>
        <taxon>Metazoa</taxon>
        <taxon>Echinodermata</taxon>
        <taxon>Eleutherozoa</taxon>
        <taxon>Echinozoa</taxon>
        <taxon>Holothuroidea</taxon>
        <taxon>Aspidochirotacea</taxon>
        <taxon>Aspidochirotida</taxon>
        <taxon>Holothuriidae</taxon>
        <taxon>Holothuria</taxon>
    </lineage>
</organism>
<feature type="transmembrane region" description="Helical" evidence="2">
    <location>
        <begin position="347"/>
        <end position="367"/>
    </location>
</feature>
<feature type="transmembrane region" description="Helical" evidence="2">
    <location>
        <begin position="208"/>
        <end position="232"/>
    </location>
</feature>
<gene>
    <name evidence="3" type="ORF">HOLleu_39924</name>
</gene>
<reference evidence="3" key="1">
    <citation type="submission" date="2021-10" db="EMBL/GenBank/DDBJ databases">
        <title>Tropical sea cucumber genome reveals ecological adaptation and Cuvierian tubules defense mechanism.</title>
        <authorList>
            <person name="Chen T."/>
        </authorList>
    </citation>
    <scope>NUCLEOTIDE SEQUENCE</scope>
    <source>
        <strain evidence="3">Nanhai2018</strain>
        <tissue evidence="3">Muscle</tissue>
    </source>
</reference>
<comment type="caution">
    <text evidence="3">The sequence shown here is derived from an EMBL/GenBank/DDBJ whole genome shotgun (WGS) entry which is preliminary data.</text>
</comment>
<evidence type="ECO:0000256" key="1">
    <source>
        <dbReference type="SAM" id="MobiDB-lite"/>
    </source>
</evidence>
<dbReference type="SUPFAM" id="SSF103473">
    <property type="entry name" value="MFS general substrate transporter"/>
    <property type="match status" value="1"/>
</dbReference>
<name>A0A9Q0YCX8_HOLLE</name>
<feature type="transmembrane region" description="Helical" evidence="2">
    <location>
        <begin position="318"/>
        <end position="341"/>
    </location>
</feature>
<dbReference type="AlphaFoldDB" id="A0A9Q0YCX8"/>
<feature type="transmembrane region" description="Helical" evidence="2">
    <location>
        <begin position="132"/>
        <end position="154"/>
    </location>
</feature>
<keyword evidence="2" id="KW-1133">Transmembrane helix</keyword>
<feature type="region of interest" description="Disordered" evidence="1">
    <location>
        <begin position="47"/>
        <end position="109"/>
    </location>
</feature>
<accession>A0A9Q0YCX8</accession>
<keyword evidence="4" id="KW-1185">Reference proteome</keyword>
<evidence type="ECO:0000256" key="2">
    <source>
        <dbReference type="SAM" id="Phobius"/>
    </source>
</evidence>
<proteinExistence type="predicted"/>
<evidence type="ECO:0000313" key="4">
    <source>
        <dbReference type="Proteomes" id="UP001152320"/>
    </source>
</evidence>
<sequence length="460" mass="51615">MDNSSTDDEGKGEKLENEIEVNVHISDSADTLQNRFSVVVLDIKEENEGAPKEGASQNGCEQARNLKEVDSETAASKEKEDNFDEICLEEKDDGKERSNGEKASKNRDRKRTNSELELEVWRKGIRLSLVTFIYVSYSILGCIHVLSVLIYILVGLSRETREVDPEKTGKVRPALILITFMILFLLFMTVWAIFQLRQTLHRQWFVRSLWISWITSALSILYIVVVIVMSSVSATTGFTIFLFCCVVGSACAISFMSVVAALHFSAASLIDCPTSTCASYLPTLGKVKLHDHTWRTKGKTEPDKDAPSWEDAFYFRTAYLWSIVLFVFSCISIPIGGATAIHTCSVFRFFAFSFVVLIIPSIITGIVNHVQEKKLRILWLAFLWMSVLGLLITTVRIATVAIEIARGGSCQTWYKVLNVCLLLLVLGKILCLVIMIKTAVNPLRNRESTKDASVNEQHCQ</sequence>
<dbReference type="EMBL" id="JAIZAY010000022">
    <property type="protein sequence ID" value="KAJ8020353.1"/>
    <property type="molecule type" value="Genomic_DNA"/>
</dbReference>
<protein>
    <submittedName>
        <fullName evidence="3">Uncharacterized protein</fullName>
    </submittedName>
</protein>
<feature type="compositionally biased region" description="Basic and acidic residues" evidence="1">
    <location>
        <begin position="64"/>
        <end position="80"/>
    </location>
</feature>
<feature type="transmembrane region" description="Helical" evidence="2">
    <location>
        <begin position="174"/>
        <end position="196"/>
    </location>
</feature>
<evidence type="ECO:0000313" key="3">
    <source>
        <dbReference type="EMBL" id="KAJ8020353.1"/>
    </source>
</evidence>
<feature type="transmembrane region" description="Helical" evidence="2">
    <location>
        <begin position="379"/>
        <end position="404"/>
    </location>
</feature>
<feature type="transmembrane region" description="Helical" evidence="2">
    <location>
        <begin position="238"/>
        <end position="262"/>
    </location>
</feature>
<feature type="compositionally biased region" description="Basic and acidic residues" evidence="1">
    <location>
        <begin position="88"/>
        <end position="109"/>
    </location>
</feature>
<keyword evidence="2" id="KW-0812">Transmembrane</keyword>
<keyword evidence="2" id="KW-0472">Membrane</keyword>
<feature type="transmembrane region" description="Helical" evidence="2">
    <location>
        <begin position="416"/>
        <end position="436"/>
    </location>
</feature>